<dbReference type="Pfam" id="PF17917">
    <property type="entry name" value="RT_RNaseH"/>
    <property type="match status" value="1"/>
</dbReference>
<keyword evidence="4" id="KW-0255">Endonuclease</keyword>
<evidence type="ECO:0000256" key="4">
    <source>
        <dbReference type="ARBA" id="ARBA00022759"/>
    </source>
</evidence>
<dbReference type="Proteomes" id="UP001151760">
    <property type="component" value="Unassembled WGS sequence"/>
</dbReference>
<dbReference type="SUPFAM" id="SSF53098">
    <property type="entry name" value="Ribonuclease H-like"/>
    <property type="match status" value="1"/>
</dbReference>
<sequence length="874" mass="97278">MGGAGYSGGAGDGGAGAGGARAGGAGAGSAGAGSAGVGGARPAAPEITGCTYVTFMKCDPQPFKGTEGAVGLCQCRALTWWNGRIASMGIDAANGTPWTEVRKWMTEEFCPRSVLQRLEQELYNLKLKGTDIDGYTNRFHELALLCPRMVELKGEGGTVYCGLSKNIRGDVTSSRPTSIDEAVREKRKGEGDRGGRGDNRRDYNRRQNQRRANAGAMTNVAPNDNEVCPRCKNKKHAGDCWKCGKCGHRKLEIALVEKNGQVGNSVAVYKLECGCQLRSKVVTGTFLLNNRYATALFDSGADKSFVSTNFSTLIDIEPVELDTSYEVELADGKVIGYHDMIDGGILFYVRREKGSKVLSAGYELFLAQVTEQELKDKRLEDVPVIRDFPKVMPFGLTNAPAVFMDLMNSSVATVFDNSGVHVDPAKIEAIKNWAAPTTPTEVRQFLGLAGSEDFVCSLVMHPLKDWSCFDAARKGDAYASRQLRKNEENYTTHDLELGAVVFALRLWRHYFVDGLNLCSASDCCNSLSTGRKANVAADGLSVKDNEHSRVRITSATRNSCLEMGENSFVDRLTKSAHFIPMNEKYKMEKLTRLYLKEISLGTNLDMSIAYHPETDSQSERTIQTLEDMLCACVINFGSGCDKHLPLAEFSYNNSYHASIEATPFEALYGMKCRSLVCWSEVGDAQLTGPELIREMTEMIVQIKNRLLAARSRQKSYADVRRKPLEFEVGDKVMLKVSPWKGVVRFGKRGKLSPRYIGPFKILSRVGPVAYKLELPRELQGIHNTFHVSNLKKCLSDDDLIIPLDEVRIDEKLHFIEEPIEIMDREVKQLKQSRIPIVKVRWNSSRGPEYTWEREDQMWKKYPHLFDFNKKRTTR</sequence>
<dbReference type="InterPro" id="IPR001969">
    <property type="entry name" value="Aspartic_peptidase_AS"/>
</dbReference>
<dbReference type="InterPro" id="IPR041373">
    <property type="entry name" value="RT_RNaseH"/>
</dbReference>
<keyword evidence="5" id="KW-0378">Hydrolase</keyword>
<dbReference type="InterPro" id="IPR043502">
    <property type="entry name" value="DNA/RNA_pol_sf"/>
</dbReference>
<keyword evidence="6 10" id="KW-0695">RNA-directed DNA polymerase</keyword>
<evidence type="ECO:0000256" key="2">
    <source>
        <dbReference type="ARBA" id="ARBA00022695"/>
    </source>
</evidence>
<evidence type="ECO:0000259" key="9">
    <source>
        <dbReference type="Pfam" id="PF24626"/>
    </source>
</evidence>
<feature type="compositionally biased region" description="Basic and acidic residues" evidence="7">
    <location>
        <begin position="181"/>
        <end position="205"/>
    </location>
</feature>
<feature type="domain" description="Tf2-1-like SH3-like" evidence="9">
    <location>
        <begin position="729"/>
        <end position="793"/>
    </location>
</feature>
<reference evidence="10" key="2">
    <citation type="submission" date="2022-01" db="EMBL/GenBank/DDBJ databases">
        <authorList>
            <person name="Yamashiro T."/>
            <person name="Shiraishi A."/>
            <person name="Satake H."/>
            <person name="Nakayama K."/>
        </authorList>
    </citation>
    <scope>NUCLEOTIDE SEQUENCE</scope>
</reference>
<dbReference type="SUPFAM" id="SSF56672">
    <property type="entry name" value="DNA/RNA polymerases"/>
    <property type="match status" value="1"/>
</dbReference>
<evidence type="ECO:0000256" key="3">
    <source>
        <dbReference type="ARBA" id="ARBA00022722"/>
    </source>
</evidence>
<keyword evidence="1" id="KW-0808">Transferase</keyword>
<proteinExistence type="predicted"/>
<organism evidence="10 11">
    <name type="scientific">Tanacetum coccineum</name>
    <dbReference type="NCBI Taxonomy" id="301880"/>
    <lineage>
        <taxon>Eukaryota</taxon>
        <taxon>Viridiplantae</taxon>
        <taxon>Streptophyta</taxon>
        <taxon>Embryophyta</taxon>
        <taxon>Tracheophyta</taxon>
        <taxon>Spermatophyta</taxon>
        <taxon>Magnoliopsida</taxon>
        <taxon>eudicotyledons</taxon>
        <taxon>Gunneridae</taxon>
        <taxon>Pentapetalae</taxon>
        <taxon>asterids</taxon>
        <taxon>campanulids</taxon>
        <taxon>Asterales</taxon>
        <taxon>Asteraceae</taxon>
        <taxon>Asteroideae</taxon>
        <taxon>Anthemideae</taxon>
        <taxon>Anthemidinae</taxon>
        <taxon>Tanacetum</taxon>
    </lineage>
</organism>
<dbReference type="InterPro" id="IPR036397">
    <property type="entry name" value="RNaseH_sf"/>
</dbReference>
<dbReference type="InterPro" id="IPR056924">
    <property type="entry name" value="SH3_Tf2-1"/>
</dbReference>
<keyword evidence="2" id="KW-0548">Nucleotidyltransferase</keyword>
<dbReference type="Pfam" id="PF24626">
    <property type="entry name" value="SH3_Tf2-1"/>
    <property type="match status" value="1"/>
</dbReference>
<evidence type="ECO:0000256" key="6">
    <source>
        <dbReference type="ARBA" id="ARBA00022918"/>
    </source>
</evidence>
<comment type="caution">
    <text evidence="10">The sequence shown here is derived from an EMBL/GenBank/DDBJ whole genome shotgun (WGS) entry which is preliminary data.</text>
</comment>
<dbReference type="PANTHER" id="PTHR46148:SF59">
    <property type="entry name" value="NUCLEOTIDYLTRANSFERASE, RIBONUCLEASE H"/>
    <property type="match status" value="1"/>
</dbReference>
<evidence type="ECO:0000256" key="7">
    <source>
        <dbReference type="SAM" id="MobiDB-lite"/>
    </source>
</evidence>
<dbReference type="PROSITE" id="PS00141">
    <property type="entry name" value="ASP_PROTEASE"/>
    <property type="match status" value="1"/>
</dbReference>
<keyword evidence="11" id="KW-1185">Reference proteome</keyword>
<dbReference type="Gene3D" id="3.30.420.10">
    <property type="entry name" value="Ribonuclease H-like superfamily/Ribonuclease H"/>
    <property type="match status" value="1"/>
</dbReference>
<feature type="region of interest" description="Disordered" evidence="7">
    <location>
        <begin position="171"/>
        <end position="217"/>
    </location>
</feature>
<keyword evidence="3" id="KW-0540">Nuclease</keyword>
<evidence type="ECO:0000313" key="10">
    <source>
        <dbReference type="EMBL" id="GJT71566.1"/>
    </source>
</evidence>
<dbReference type="InterPro" id="IPR012337">
    <property type="entry name" value="RNaseH-like_sf"/>
</dbReference>
<accession>A0ABQ5G7D6</accession>
<evidence type="ECO:0000259" key="8">
    <source>
        <dbReference type="Pfam" id="PF17917"/>
    </source>
</evidence>
<dbReference type="Pfam" id="PF08284">
    <property type="entry name" value="RVP_2"/>
    <property type="match status" value="1"/>
</dbReference>
<dbReference type="CDD" id="cd00303">
    <property type="entry name" value="retropepsin_like"/>
    <property type="match status" value="1"/>
</dbReference>
<dbReference type="EMBL" id="BQNB010018178">
    <property type="protein sequence ID" value="GJT71566.1"/>
    <property type="molecule type" value="Genomic_DNA"/>
</dbReference>
<dbReference type="GO" id="GO:0003964">
    <property type="term" value="F:RNA-directed DNA polymerase activity"/>
    <property type="evidence" value="ECO:0007669"/>
    <property type="project" value="UniProtKB-KW"/>
</dbReference>
<evidence type="ECO:0000256" key="1">
    <source>
        <dbReference type="ARBA" id="ARBA00022679"/>
    </source>
</evidence>
<protein>
    <submittedName>
        <fullName evidence="10">Reverse transcriptase domain-containing protein</fullName>
    </submittedName>
</protein>
<reference evidence="10" key="1">
    <citation type="journal article" date="2022" name="Int. J. Mol. Sci.">
        <title>Draft Genome of Tanacetum Coccineum: Genomic Comparison of Closely Related Tanacetum-Family Plants.</title>
        <authorList>
            <person name="Yamashiro T."/>
            <person name="Shiraishi A."/>
            <person name="Nakayama K."/>
            <person name="Satake H."/>
        </authorList>
    </citation>
    <scope>NUCLEOTIDE SEQUENCE</scope>
</reference>
<feature type="domain" description="Reverse transcriptase RNase H-like" evidence="8">
    <location>
        <begin position="477"/>
        <end position="511"/>
    </location>
</feature>
<name>A0ABQ5G7D6_9ASTR</name>
<gene>
    <name evidence="10" type="ORF">Tco_1030852</name>
</gene>
<evidence type="ECO:0000313" key="11">
    <source>
        <dbReference type="Proteomes" id="UP001151760"/>
    </source>
</evidence>
<dbReference type="PANTHER" id="PTHR46148">
    <property type="entry name" value="CHROMO DOMAIN-CONTAINING PROTEIN"/>
    <property type="match status" value="1"/>
</dbReference>
<evidence type="ECO:0000256" key="5">
    <source>
        <dbReference type="ARBA" id="ARBA00022801"/>
    </source>
</evidence>